<reference evidence="1 2" key="1">
    <citation type="submission" date="2024-06" db="EMBL/GenBank/DDBJ databases">
        <authorList>
            <person name="Pan Q."/>
            <person name="Wen M."/>
            <person name="Jouanno E."/>
            <person name="Zahm M."/>
            <person name="Klopp C."/>
            <person name="Cabau C."/>
            <person name="Louis A."/>
            <person name="Berthelot C."/>
            <person name="Parey E."/>
            <person name="Roest Crollius H."/>
            <person name="Montfort J."/>
            <person name="Robinson-Rechavi M."/>
            <person name="Bouchez O."/>
            <person name="Lampietro C."/>
            <person name="Lopez Roques C."/>
            <person name="Donnadieu C."/>
            <person name="Postlethwait J."/>
            <person name="Bobe J."/>
            <person name="Verreycken H."/>
            <person name="Guiguen Y."/>
        </authorList>
    </citation>
    <scope>NUCLEOTIDE SEQUENCE [LARGE SCALE GENOMIC DNA]</scope>
    <source>
        <strain evidence="1">Up_M1</strain>
        <tissue evidence="1">Testis</tissue>
    </source>
</reference>
<proteinExistence type="predicted"/>
<sequence length="74" mass="8180">MLSTLSPPPLALLPCCAPSRSLSSYCCQEQNGAVHLGPVFGIRKPCCFLTGEKVDKTPLDFPRNFVWTLCYRGF</sequence>
<dbReference type="Proteomes" id="UP001557470">
    <property type="component" value="Unassembled WGS sequence"/>
</dbReference>
<dbReference type="AlphaFoldDB" id="A0ABD0WKG9"/>
<keyword evidence="2" id="KW-1185">Reference proteome</keyword>
<evidence type="ECO:0008006" key="3">
    <source>
        <dbReference type="Google" id="ProtNLM"/>
    </source>
</evidence>
<evidence type="ECO:0000313" key="2">
    <source>
        <dbReference type="Proteomes" id="UP001557470"/>
    </source>
</evidence>
<protein>
    <recommendedName>
        <fullName evidence="3">Secreted protein</fullName>
    </recommendedName>
</protein>
<organism evidence="1 2">
    <name type="scientific">Umbra pygmaea</name>
    <name type="common">Eastern mudminnow</name>
    <dbReference type="NCBI Taxonomy" id="75934"/>
    <lineage>
        <taxon>Eukaryota</taxon>
        <taxon>Metazoa</taxon>
        <taxon>Chordata</taxon>
        <taxon>Craniata</taxon>
        <taxon>Vertebrata</taxon>
        <taxon>Euteleostomi</taxon>
        <taxon>Actinopterygii</taxon>
        <taxon>Neopterygii</taxon>
        <taxon>Teleostei</taxon>
        <taxon>Protacanthopterygii</taxon>
        <taxon>Esociformes</taxon>
        <taxon>Umbridae</taxon>
        <taxon>Umbra</taxon>
    </lineage>
</organism>
<dbReference type="EMBL" id="JAGEUA010000007">
    <property type="protein sequence ID" value="KAL0970310.1"/>
    <property type="molecule type" value="Genomic_DNA"/>
</dbReference>
<gene>
    <name evidence="1" type="ORF">UPYG_G00240200</name>
</gene>
<comment type="caution">
    <text evidence="1">The sequence shown here is derived from an EMBL/GenBank/DDBJ whole genome shotgun (WGS) entry which is preliminary data.</text>
</comment>
<evidence type="ECO:0000313" key="1">
    <source>
        <dbReference type="EMBL" id="KAL0970310.1"/>
    </source>
</evidence>
<accession>A0ABD0WKG9</accession>
<name>A0ABD0WKG9_UMBPY</name>